<evidence type="ECO:0000313" key="1">
    <source>
        <dbReference type="EMBL" id="OFV71635.1"/>
    </source>
</evidence>
<organism evidence="1 2">
    <name type="scientific">Acetobacterium wieringae</name>
    <dbReference type="NCBI Taxonomy" id="52694"/>
    <lineage>
        <taxon>Bacteria</taxon>
        <taxon>Bacillati</taxon>
        <taxon>Bacillota</taxon>
        <taxon>Clostridia</taxon>
        <taxon>Eubacteriales</taxon>
        <taxon>Eubacteriaceae</taxon>
        <taxon>Acetobacterium</taxon>
    </lineage>
</organism>
<dbReference type="STRING" id="52694.ACWI_09400"/>
<dbReference type="Proteomes" id="UP000176244">
    <property type="component" value="Unassembled WGS sequence"/>
</dbReference>
<evidence type="ECO:0000313" key="2">
    <source>
        <dbReference type="Proteomes" id="UP000176244"/>
    </source>
</evidence>
<sequence length="88" mass="10219">MITCFKCKRELEEVSDIGEMVRSYDGNDFCFCKKCQQELAQMAEIIPKNLATLPDEEEDCSYVLDDLREAYAFADEGIYPIGDWCDWL</sequence>
<protein>
    <submittedName>
        <fullName evidence="1">Uncharacterized protein</fullName>
    </submittedName>
</protein>
<dbReference type="AlphaFoldDB" id="A0A1F2PKX6"/>
<dbReference type="EMBL" id="LKEU01000018">
    <property type="protein sequence ID" value="OFV71635.1"/>
    <property type="molecule type" value="Genomic_DNA"/>
</dbReference>
<accession>A0A1F2PKX6</accession>
<reference evidence="1 2" key="1">
    <citation type="submission" date="2015-09" db="EMBL/GenBank/DDBJ databases">
        <title>Genome sequence of Acetobacterium wieringae DSM 1911.</title>
        <authorList>
            <person name="Poehlein A."/>
            <person name="Bengelsdorf F.R."/>
            <person name="Schiel-Bengelsdorf B."/>
            <person name="Duerre P."/>
            <person name="Daniel R."/>
        </authorList>
    </citation>
    <scope>NUCLEOTIDE SEQUENCE [LARGE SCALE GENOMIC DNA]</scope>
    <source>
        <strain evidence="1 2">DSM 1911</strain>
    </source>
</reference>
<name>A0A1F2PKX6_9FIRM</name>
<proteinExistence type="predicted"/>
<comment type="caution">
    <text evidence="1">The sequence shown here is derived from an EMBL/GenBank/DDBJ whole genome shotgun (WGS) entry which is preliminary data.</text>
</comment>
<gene>
    <name evidence="1" type="ORF">ACWI_09400</name>
</gene>